<organism evidence="1 2">
    <name type="scientific">Neofusicoccum ribis</name>
    <dbReference type="NCBI Taxonomy" id="45134"/>
    <lineage>
        <taxon>Eukaryota</taxon>
        <taxon>Fungi</taxon>
        <taxon>Dikarya</taxon>
        <taxon>Ascomycota</taxon>
        <taxon>Pezizomycotina</taxon>
        <taxon>Dothideomycetes</taxon>
        <taxon>Dothideomycetes incertae sedis</taxon>
        <taxon>Botryosphaeriales</taxon>
        <taxon>Botryosphaeriaceae</taxon>
        <taxon>Neofusicoccum</taxon>
    </lineage>
</organism>
<proteinExistence type="predicted"/>
<name>A0ABR3SWV6_9PEZI</name>
<evidence type="ECO:0000313" key="1">
    <source>
        <dbReference type="EMBL" id="KAL1631805.1"/>
    </source>
</evidence>
<keyword evidence="2" id="KW-1185">Reference proteome</keyword>
<gene>
    <name evidence="1" type="ORF">SLS56_004326</name>
</gene>
<protein>
    <submittedName>
        <fullName evidence="1">Uncharacterized protein</fullName>
    </submittedName>
</protein>
<sequence length="965" mass="108692">MALSRLQASLLSATSEVTVAAANINFDFTLIKNEAPKEYHDLGRTLSKRRREEAETGTAHITARRLGALFQDICPQTPMLVQAYGSRVSEIAKQANMKTETETMSGIFADHAGVDGTSIWAAAISSKPALHMQLLAAMLARIWTAPEATSVWIELVKERRKETAGRFERGEELPYSTLTAAAQAEISRAQLAEWDASARAWLKTADGIKRREQVQLMLILNNIEISVNKNPEVLTSIIGAWRSALMSMERLIGGMAQQNDSGPTLLALSSWHLYPDVLVVGKETKDFQFKDDLVDPGGILTVGLEKSHSIKDGNRGLHWSLSLAHLRYYGRPVQANGRLAPDSGGISFSQFVHVTFGCFLGYWKMDRQRKLEGVAKFFVSTHGAIERAAAANDGTESSDKTRRFLLNSDHWWNLFSNTASNLTAESEDEDTEKLVKLGIRRSSRFLSSNSSASNHSGEPFTFFGLTEAKFFVYCLKSTEERIAYLRHYASALHSSNGNKSFIIRYYRKPNLDEYATAVPVPVSSKKRKADDVNAPEVHRHKRWLRFLPDEKILVGEECHKVDTNTFVPQDETCFFVKDMNRINQARYLMFGDPDTAAIFQETSRVSGHPSLEDVMQSLDNDRFSVKKLLKMIVEYHFVRYPEAAKALVALSAASTTYKLLPEAMISLQVFDRHIASRKWAACLLELCEKSKKGQHPFFDNHYLTREIAMSCVAYMDSGSQDINPSMLENVMAMSFGDSLYIAMRLACDPWENPAEYELKRVLGNVGRPGITFLVPPKNPIMRKVDPQSWKIVNNASFNFRAENHFHRTSLHLNFTDYYFPIANEQRHGRDSEAFYLEAVVSVHESGEWVGDLDIIKSLNHLNINITRPTGHFCNNPQGHASAPEDMQELDSELISAECWDEILDLPKRGGFVVRANDNWSGRLAVTAMLSQLLVVSDRPSEEIVVCPNNFCWRCNPFHQGKIFIF</sequence>
<dbReference type="Proteomes" id="UP001521116">
    <property type="component" value="Unassembled WGS sequence"/>
</dbReference>
<comment type="caution">
    <text evidence="1">The sequence shown here is derived from an EMBL/GenBank/DDBJ whole genome shotgun (WGS) entry which is preliminary data.</text>
</comment>
<accession>A0ABR3SWV6</accession>
<reference evidence="1 2" key="1">
    <citation type="submission" date="2024-02" db="EMBL/GenBank/DDBJ databases">
        <title>De novo assembly and annotation of 12 fungi associated with fruit tree decline syndrome in Ontario, Canada.</title>
        <authorList>
            <person name="Sulman M."/>
            <person name="Ellouze W."/>
            <person name="Ilyukhin E."/>
        </authorList>
    </citation>
    <scope>NUCLEOTIDE SEQUENCE [LARGE SCALE GENOMIC DNA]</scope>
    <source>
        <strain evidence="1 2">M1-105</strain>
    </source>
</reference>
<dbReference type="EMBL" id="JAJVDC020000038">
    <property type="protein sequence ID" value="KAL1631805.1"/>
    <property type="molecule type" value="Genomic_DNA"/>
</dbReference>
<evidence type="ECO:0000313" key="2">
    <source>
        <dbReference type="Proteomes" id="UP001521116"/>
    </source>
</evidence>